<evidence type="ECO:0000313" key="1">
    <source>
        <dbReference type="EMBL" id="KAF2627138.1"/>
    </source>
</evidence>
<evidence type="ECO:0000313" key="2">
    <source>
        <dbReference type="Proteomes" id="UP000799754"/>
    </source>
</evidence>
<organism evidence="1 2">
    <name type="scientific">Macroventuria anomochaeta</name>
    <dbReference type="NCBI Taxonomy" id="301207"/>
    <lineage>
        <taxon>Eukaryota</taxon>
        <taxon>Fungi</taxon>
        <taxon>Dikarya</taxon>
        <taxon>Ascomycota</taxon>
        <taxon>Pezizomycotina</taxon>
        <taxon>Dothideomycetes</taxon>
        <taxon>Pleosporomycetidae</taxon>
        <taxon>Pleosporales</taxon>
        <taxon>Pleosporineae</taxon>
        <taxon>Didymellaceae</taxon>
        <taxon>Macroventuria</taxon>
    </lineage>
</organism>
<sequence>MTQDNPYTDLPSGATAFDGPKHTRALRDLKVGLMNIRPRDEVGYIALKSVEDDEVRLRSQMIQKGRLFDLISRAKTGLMA</sequence>
<proteinExistence type="predicted"/>
<comment type="caution">
    <text evidence="1">The sequence shown here is derived from an EMBL/GenBank/DDBJ whole genome shotgun (WGS) entry which is preliminary data.</text>
</comment>
<protein>
    <submittedName>
        <fullName evidence="1">Uncharacterized protein</fullName>
    </submittedName>
</protein>
<keyword evidence="2" id="KW-1185">Reference proteome</keyword>
<accession>A0ACB6RZD9</accession>
<dbReference type="EMBL" id="MU006718">
    <property type="protein sequence ID" value="KAF2627138.1"/>
    <property type="molecule type" value="Genomic_DNA"/>
</dbReference>
<gene>
    <name evidence="1" type="ORF">BU25DRAFT_411214</name>
</gene>
<name>A0ACB6RZD9_9PLEO</name>
<reference evidence="1" key="1">
    <citation type="journal article" date="2020" name="Stud. Mycol.">
        <title>101 Dothideomycetes genomes: a test case for predicting lifestyles and emergence of pathogens.</title>
        <authorList>
            <person name="Haridas S."/>
            <person name="Albert R."/>
            <person name="Binder M."/>
            <person name="Bloem J."/>
            <person name="Labutti K."/>
            <person name="Salamov A."/>
            <person name="Andreopoulos B."/>
            <person name="Baker S."/>
            <person name="Barry K."/>
            <person name="Bills G."/>
            <person name="Bluhm B."/>
            <person name="Cannon C."/>
            <person name="Castanera R."/>
            <person name="Culley D."/>
            <person name="Daum C."/>
            <person name="Ezra D."/>
            <person name="Gonzalez J."/>
            <person name="Henrissat B."/>
            <person name="Kuo A."/>
            <person name="Liang C."/>
            <person name="Lipzen A."/>
            <person name="Lutzoni F."/>
            <person name="Magnuson J."/>
            <person name="Mondo S."/>
            <person name="Nolan M."/>
            <person name="Ohm R."/>
            <person name="Pangilinan J."/>
            <person name="Park H.-J."/>
            <person name="Ramirez L."/>
            <person name="Alfaro M."/>
            <person name="Sun H."/>
            <person name="Tritt A."/>
            <person name="Yoshinaga Y."/>
            <person name="Zwiers L.-H."/>
            <person name="Turgeon B."/>
            <person name="Goodwin S."/>
            <person name="Spatafora J."/>
            <person name="Crous P."/>
            <person name="Grigoriev I."/>
        </authorList>
    </citation>
    <scope>NUCLEOTIDE SEQUENCE</scope>
    <source>
        <strain evidence="1">CBS 525.71</strain>
    </source>
</reference>
<dbReference type="Proteomes" id="UP000799754">
    <property type="component" value="Unassembled WGS sequence"/>
</dbReference>